<feature type="compositionally biased region" description="Basic and acidic residues" evidence="4">
    <location>
        <begin position="473"/>
        <end position="487"/>
    </location>
</feature>
<dbReference type="InterPro" id="IPR006047">
    <property type="entry name" value="GH13_cat_dom"/>
</dbReference>
<dbReference type="Pfam" id="PF02922">
    <property type="entry name" value="CBM_48"/>
    <property type="match status" value="1"/>
</dbReference>
<dbReference type="SUPFAM" id="SSF81296">
    <property type="entry name" value="E set domains"/>
    <property type="match status" value="1"/>
</dbReference>
<name>A0A4U0PN92_9NEIS</name>
<comment type="caution">
    <text evidence="6">The sequence shown here is derived from an EMBL/GenBank/DDBJ whole genome shotgun (WGS) entry which is preliminary data.</text>
</comment>
<evidence type="ECO:0000256" key="4">
    <source>
        <dbReference type="SAM" id="MobiDB-lite"/>
    </source>
</evidence>
<dbReference type="InterPro" id="IPR004193">
    <property type="entry name" value="Glyco_hydro_13_N"/>
</dbReference>
<gene>
    <name evidence="6" type="primary">glgX</name>
    <name evidence="6" type="ORF">FAZ21_14905</name>
</gene>
<dbReference type="SMART" id="SM00642">
    <property type="entry name" value="Aamy"/>
    <property type="match status" value="1"/>
</dbReference>
<evidence type="ECO:0000256" key="2">
    <source>
        <dbReference type="ARBA" id="ARBA00022801"/>
    </source>
</evidence>
<dbReference type="InterPro" id="IPR044505">
    <property type="entry name" value="GlgX_Isoamylase_N_E_set"/>
</dbReference>
<dbReference type="CDD" id="cd02856">
    <property type="entry name" value="E_set_GDE_Isoamylase_N"/>
    <property type="match status" value="1"/>
</dbReference>
<dbReference type="GO" id="GO:0004135">
    <property type="term" value="F:amylo-alpha-1,6-glucosidase activity"/>
    <property type="evidence" value="ECO:0007669"/>
    <property type="project" value="InterPro"/>
</dbReference>
<feature type="compositionally biased region" description="Basic and acidic residues" evidence="4">
    <location>
        <begin position="713"/>
        <end position="722"/>
    </location>
</feature>
<reference evidence="6 7" key="1">
    <citation type="submission" date="2019-04" db="EMBL/GenBank/DDBJ databases">
        <title>Chitiniphilus eburnea sp. nov., a novel chitinolytic bacterium isolated from aquaculture sludge.</title>
        <authorList>
            <person name="Sheng M."/>
        </authorList>
    </citation>
    <scope>NUCLEOTIDE SEQUENCE [LARGE SCALE GENOMIC DNA]</scope>
    <source>
        <strain evidence="6 7">HX-2-15</strain>
    </source>
</reference>
<proteinExistence type="inferred from homology"/>
<keyword evidence="3" id="KW-0326">Glycosidase</keyword>
<dbReference type="CDD" id="cd11326">
    <property type="entry name" value="AmyAc_Glg_debranch"/>
    <property type="match status" value="1"/>
</dbReference>
<keyword evidence="7" id="KW-1185">Reference proteome</keyword>
<dbReference type="Proteomes" id="UP000310016">
    <property type="component" value="Unassembled WGS sequence"/>
</dbReference>
<keyword evidence="2" id="KW-0378">Hydrolase</keyword>
<sequence length="747" mass="83098">MPHTLPDRLDTGRPYPMGAHWDGQGVNFAVFSASATMIELCVFDERGRKEVARYPLPMCTDEVWHGYLPDAKPGLLYGYRAHGPYDPANGHRFNPNKLLLDPYARRIIGDIKWSQAVFGYKLGAHRADLSFDKRDSAHAMPRSMVEGGGFNWSGDNAPDVPWRDTVIYETHVRGVSQRRPDLPAHKRGTFAALADPRFIDHLHKLGVTAVELLPVQAFTQDSYLLDKGLANYWGYNTLSYFAPEPRYLSNGSLDEIRTAVRRLHSAGIEVILDVVYNHTCEGNERGPTLSWRGLDNASYYRLMPDERRYYINETGCGNTLNLSHPRVLQMVMDSLRHWVDAYHVDGFRFDLGCTLGRESWGFDPGAGFFDALKQDPQLSRLKLISEPWDCGPGGYVLGQHPPGFAEWNDQYRDTVRAYWRGDPATRAPLAARLAGSADYFDKRHRKPWASINFITAHDGFTLADLVSYNDKHNDANGEGNNDGHNDNRSNNWGAEGPTDDADIRLTRERVQRAMLGTLLLSTGTPMLLGGDEINRSQQGNNNTYCQDNELSWYDWAAARGEEGASLTRYVARLIALRRECKSLRALGFPHGETQTLPGVADLAFFDERGQPLSQGDWENGDARALAVRRSGVDEDGDGTVTMVLLNAGHDSLRFELPDGPDLPWQVAIQSAFPEQPSAPLGNEDGLEVPAHSMALLLASVRIDQVPGPRVRVPKAEPETYDDHEGDADDAPAEAHADGAPENAPEPA</sequence>
<dbReference type="Gene3D" id="2.60.40.10">
    <property type="entry name" value="Immunoglobulins"/>
    <property type="match status" value="1"/>
</dbReference>
<dbReference type="AlphaFoldDB" id="A0A4U0PN92"/>
<dbReference type="Gene3D" id="2.60.40.1180">
    <property type="entry name" value="Golgi alpha-mannosidase II"/>
    <property type="match status" value="1"/>
</dbReference>
<protein>
    <submittedName>
        <fullName evidence="6">Glycogen debranching protein GlgX</fullName>
    </submittedName>
</protein>
<evidence type="ECO:0000259" key="5">
    <source>
        <dbReference type="SMART" id="SM00642"/>
    </source>
</evidence>
<evidence type="ECO:0000256" key="1">
    <source>
        <dbReference type="ARBA" id="ARBA00008061"/>
    </source>
</evidence>
<dbReference type="InterPro" id="IPR017853">
    <property type="entry name" value="GH"/>
</dbReference>
<feature type="region of interest" description="Disordered" evidence="4">
    <location>
        <begin position="706"/>
        <end position="747"/>
    </location>
</feature>
<dbReference type="Gene3D" id="3.20.20.80">
    <property type="entry name" value="Glycosidases"/>
    <property type="match status" value="1"/>
</dbReference>
<dbReference type="InterPro" id="IPR014756">
    <property type="entry name" value="Ig_E-set"/>
</dbReference>
<evidence type="ECO:0000256" key="3">
    <source>
        <dbReference type="ARBA" id="ARBA00023295"/>
    </source>
</evidence>
<evidence type="ECO:0000313" key="7">
    <source>
        <dbReference type="Proteomes" id="UP000310016"/>
    </source>
</evidence>
<dbReference type="PANTHER" id="PTHR43002">
    <property type="entry name" value="GLYCOGEN DEBRANCHING ENZYME"/>
    <property type="match status" value="1"/>
</dbReference>
<dbReference type="InterPro" id="IPR011837">
    <property type="entry name" value="Glycogen_debranch_GlgX"/>
</dbReference>
<accession>A0A4U0PN92</accession>
<dbReference type="InterPro" id="IPR013780">
    <property type="entry name" value="Glyco_hydro_b"/>
</dbReference>
<organism evidence="6 7">
    <name type="scientific">Chitiniphilus eburneus</name>
    <dbReference type="NCBI Taxonomy" id="2571148"/>
    <lineage>
        <taxon>Bacteria</taxon>
        <taxon>Pseudomonadati</taxon>
        <taxon>Pseudomonadota</taxon>
        <taxon>Betaproteobacteria</taxon>
        <taxon>Neisseriales</taxon>
        <taxon>Chitinibacteraceae</taxon>
        <taxon>Chitiniphilus</taxon>
    </lineage>
</organism>
<dbReference type="EMBL" id="SUMF01000021">
    <property type="protein sequence ID" value="TJZ69350.1"/>
    <property type="molecule type" value="Genomic_DNA"/>
</dbReference>
<dbReference type="SUPFAM" id="SSF51011">
    <property type="entry name" value="Glycosyl hydrolase domain"/>
    <property type="match status" value="1"/>
</dbReference>
<dbReference type="RefSeq" id="WP_136774239.1">
    <property type="nucleotide sequence ID" value="NZ_CP156074.1"/>
</dbReference>
<dbReference type="OrthoDB" id="9800174at2"/>
<evidence type="ECO:0000313" key="6">
    <source>
        <dbReference type="EMBL" id="TJZ69350.1"/>
    </source>
</evidence>
<feature type="region of interest" description="Disordered" evidence="4">
    <location>
        <begin position="473"/>
        <end position="501"/>
    </location>
</feature>
<comment type="similarity">
    <text evidence="1">Belongs to the glycosyl hydrolase 13 family.</text>
</comment>
<feature type="domain" description="Glycosyl hydrolase family 13 catalytic" evidence="5">
    <location>
        <begin position="138"/>
        <end position="577"/>
    </location>
</feature>
<dbReference type="SUPFAM" id="SSF51445">
    <property type="entry name" value="(Trans)glycosidases"/>
    <property type="match status" value="1"/>
</dbReference>
<dbReference type="InterPro" id="IPR013783">
    <property type="entry name" value="Ig-like_fold"/>
</dbReference>
<dbReference type="NCBIfam" id="TIGR02100">
    <property type="entry name" value="glgX_debranch"/>
    <property type="match status" value="1"/>
</dbReference>
<dbReference type="Pfam" id="PF00128">
    <property type="entry name" value="Alpha-amylase"/>
    <property type="match status" value="1"/>
</dbReference>
<dbReference type="GO" id="GO:0005980">
    <property type="term" value="P:glycogen catabolic process"/>
    <property type="evidence" value="ECO:0007669"/>
    <property type="project" value="InterPro"/>
</dbReference>